<dbReference type="RefSeq" id="WP_042976234.1">
    <property type="nucleotide sequence ID" value="NZ_CP054050.1"/>
</dbReference>
<dbReference type="AlphaFoldDB" id="A0AAP1ECT1"/>
<evidence type="ECO:0000313" key="1">
    <source>
        <dbReference type="EMBL" id="KZD93382.1"/>
    </source>
</evidence>
<reference evidence="1 2" key="1">
    <citation type="submission" date="2015-09" db="EMBL/GenBank/DDBJ databases">
        <title>Spore heat resistance.</title>
        <authorList>
            <person name="Boekhorst J."/>
            <person name="Berendsen E.M."/>
            <person name="Wells-Bennik M.H."/>
            <person name="Kuipers O.P."/>
        </authorList>
    </citation>
    <scope>NUCLEOTIDE SEQUENCE [LARGE SCALE GENOMIC DNA]</scope>
    <source>
        <strain evidence="1 2">B4122</strain>
    </source>
</reference>
<accession>A0AAP1ECT1</accession>
<dbReference type="EMBL" id="LJZV01000005">
    <property type="protein sequence ID" value="KZD93382.1"/>
    <property type="molecule type" value="Genomic_DNA"/>
</dbReference>
<dbReference type="Proteomes" id="UP000076442">
    <property type="component" value="Unassembled WGS sequence"/>
</dbReference>
<sequence length="318" mass="37482">MFKPEEICKIKEAFNELKTPENIPFPFLDEELNEVRKIDVNKCETFSEDNDFPFYYNAVIGWEGQSFGYGYKEGFFKIAHMAIVPSDQQSDVMVYPIIFNYRHYLELVLKENIFRFQILFRLPLSNKADHNLDELLKDFIKILESHNLGFLISTKQKKVIMDFHNIDSKNDAFRYVYDIKGNLNHSYDHKMFNLLRLHYIMNEIYNDFNAIDYLFEPGSFFDDKYLAPEYEGLIMALNSFLSYKGNRKGINSPKKLLSVVSRFKHEFCKGNLFKFEESTFKQVTKNTYEVGNKDFDLAITISVTDQEEIEAISINEPS</sequence>
<proteinExistence type="predicted"/>
<gene>
    <name evidence="1" type="ORF">B4122_1214</name>
</gene>
<evidence type="ECO:0000313" key="2">
    <source>
        <dbReference type="Proteomes" id="UP000076442"/>
    </source>
</evidence>
<name>A0AAP1ECT1_BACIU</name>
<organism evidence="1 2">
    <name type="scientific">Bacillus subtilis</name>
    <dbReference type="NCBI Taxonomy" id="1423"/>
    <lineage>
        <taxon>Bacteria</taxon>
        <taxon>Bacillati</taxon>
        <taxon>Bacillota</taxon>
        <taxon>Bacilli</taxon>
        <taxon>Bacillales</taxon>
        <taxon>Bacillaceae</taxon>
        <taxon>Bacillus</taxon>
    </lineage>
</organism>
<comment type="caution">
    <text evidence="1">The sequence shown here is derived from an EMBL/GenBank/DDBJ whole genome shotgun (WGS) entry which is preliminary data.</text>
</comment>
<protein>
    <submittedName>
        <fullName evidence="1">Uncharacterized protein</fullName>
    </submittedName>
</protein>